<gene>
    <name evidence="1" type="ORF">HCDG_02451</name>
</gene>
<dbReference type="EMBL" id="GG692420">
    <property type="protein sequence ID" value="EER44421.1"/>
    <property type="molecule type" value="Genomic_DNA"/>
</dbReference>
<dbReference type="Proteomes" id="UP000002624">
    <property type="component" value="Unassembled WGS sequence"/>
</dbReference>
<organism evidence="1 2">
    <name type="scientific">Ajellomyces capsulatus (strain H143)</name>
    <name type="common">Darling's disease fungus</name>
    <name type="synonym">Histoplasma capsulatum</name>
    <dbReference type="NCBI Taxonomy" id="544712"/>
    <lineage>
        <taxon>Eukaryota</taxon>
        <taxon>Fungi</taxon>
        <taxon>Dikarya</taxon>
        <taxon>Ascomycota</taxon>
        <taxon>Pezizomycotina</taxon>
        <taxon>Eurotiomycetes</taxon>
        <taxon>Eurotiomycetidae</taxon>
        <taxon>Onygenales</taxon>
        <taxon>Ajellomycetaceae</taxon>
        <taxon>Histoplasma</taxon>
    </lineage>
</organism>
<name>C6H7Q0_AJECH</name>
<sequence>MGKKINLIIRPKVTAGEWSKVLVDGEMSSESLLASQVSIHLFDLIVGAARVAEVIMI</sequence>
<proteinExistence type="predicted"/>
<accession>C6H7Q0</accession>
<reference evidence="2" key="1">
    <citation type="submission" date="2009-05" db="EMBL/GenBank/DDBJ databases">
        <title>The genome sequence of Ajellomyces capsulatus strain H143.</title>
        <authorList>
            <person name="Champion M."/>
            <person name="Cuomo C.A."/>
            <person name="Ma L.-J."/>
            <person name="Henn M.R."/>
            <person name="Sil A."/>
            <person name="Goldman B."/>
            <person name="Young S.K."/>
            <person name="Kodira C.D."/>
            <person name="Zeng Q."/>
            <person name="Koehrsen M."/>
            <person name="Alvarado L."/>
            <person name="Berlin A.M."/>
            <person name="Borenstein D."/>
            <person name="Chen Z."/>
            <person name="Engels R."/>
            <person name="Freedman E."/>
            <person name="Gellesch M."/>
            <person name="Goldberg J."/>
            <person name="Griggs A."/>
            <person name="Gujja S."/>
            <person name="Heiman D.I."/>
            <person name="Hepburn T.A."/>
            <person name="Howarth C."/>
            <person name="Jen D."/>
            <person name="Larson L."/>
            <person name="Lewis B."/>
            <person name="Mehta T."/>
            <person name="Park D."/>
            <person name="Pearson M."/>
            <person name="Roberts A."/>
            <person name="Saif S."/>
            <person name="Shea T.D."/>
            <person name="Shenoy N."/>
            <person name="Sisk P."/>
            <person name="Stolte C."/>
            <person name="Sykes S."/>
            <person name="Walk T."/>
            <person name="White J."/>
            <person name="Yandava C."/>
            <person name="Klein B."/>
            <person name="McEwen J.G."/>
            <person name="Puccia R."/>
            <person name="Goldman G.H."/>
            <person name="Felipe M.S."/>
            <person name="Nino-Vega G."/>
            <person name="San-Blas G."/>
            <person name="Taylor J.W."/>
            <person name="Mendoza L."/>
            <person name="Galagan J.E."/>
            <person name="Nusbaum C."/>
            <person name="Birren B.W."/>
        </authorList>
    </citation>
    <scope>NUCLEOTIDE SEQUENCE [LARGE SCALE GENOMIC DNA]</scope>
    <source>
        <strain evidence="2">H143</strain>
    </source>
</reference>
<evidence type="ECO:0000313" key="1">
    <source>
        <dbReference type="EMBL" id="EER44421.1"/>
    </source>
</evidence>
<evidence type="ECO:0000313" key="2">
    <source>
        <dbReference type="Proteomes" id="UP000002624"/>
    </source>
</evidence>
<dbReference type="AlphaFoldDB" id="C6H7Q0"/>
<dbReference type="VEuPathDB" id="FungiDB:HCDG_02451"/>
<protein>
    <submittedName>
        <fullName evidence="1">Uncharacterized protein</fullName>
    </submittedName>
</protein>
<dbReference type="HOGENOM" id="CLU_2996029_0_0_1"/>